<dbReference type="HAMAP" id="MF_00974">
    <property type="entry name" value="DNA_primase_DnaG"/>
    <property type="match status" value="1"/>
</dbReference>
<protein>
    <recommendedName>
        <fullName evidence="12 13">DNA primase</fullName>
        <ecNumber evidence="12">2.7.7.101</ecNumber>
    </recommendedName>
</protein>
<dbReference type="InterPro" id="IPR030846">
    <property type="entry name" value="DnaG_bac"/>
</dbReference>
<dbReference type="Pfam" id="PF13155">
    <property type="entry name" value="Toprim_2"/>
    <property type="match status" value="1"/>
</dbReference>
<dbReference type="EMBL" id="NDYN01000007">
    <property type="protein sequence ID" value="OUT07144.1"/>
    <property type="molecule type" value="Genomic_DNA"/>
</dbReference>
<dbReference type="GO" id="GO:0008270">
    <property type="term" value="F:zinc ion binding"/>
    <property type="evidence" value="ECO:0007669"/>
    <property type="project" value="UniProtKB-UniRule"/>
</dbReference>
<evidence type="ECO:0000256" key="14">
    <source>
        <dbReference type="PIRSR" id="PIRSR002811-1"/>
    </source>
</evidence>
<dbReference type="EC" id="2.7.7.101" evidence="12"/>
<dbReference type="Gene3D" id="3.90.980.10">
    <property type="entry name" value="DNA primase, catalytic core, N-terminal domain"/>
    <property type="match status" value="1"/>
</dbReference>
<sequence>MLMIDPKSIEKLKNQIDIVNIIEQYIPVKKMGSSYKCVCPFHDDKNPSMSINQNKQMYHCFACKAGGDAVKFVMDYEKLTYPEAIEKIAQISNFSLEYTNDKVPTQKENKHILEKVNAFYRSEFYKNEAAVRYIKSRGINDAMIEKFELGWAGDSKSTIRLLQNENIEPKEALEVGIVKQNEKGIYASFIERITFPIYSHTTRLVGFGGRTISDHPAKYVNSPQSAVFDKSKLLYGYHLARQSIFEKNQIIITEGYLDVIMLHYAGFTNAVAVLGTALTTSHLPLLKRGEISVVLCFDGDGAGINAAIKSAHLLSINKIDTKVVIISNGADPADMVFAGKIKELKELFGSGEDAVKFYIEKIMQKYDITRSMQRDNCLSEIKAYMDELGEEIASSYVTEVAARFNLTPQSVADRFGLKQKPKNEYKFKKEFRKKDKDEFSNSVMVDEVPAVMNKDPLEFALFKTMLNNPNYRDEILSKLGARYFIKHPEYLNAILYRYDVSDEEMVREILMDEKIHEITDATTLQKAILNMQIAFYENEQQILKGSDNPNKIEILEKLLFIIKDLKTQLYKI</sequence>
<keyword evidence="2 12" id="KW-0639">Primosome</keyword>
<evidence type="ECO:0000313" key="17">
    <source>
        <dbReference type="Proteomes" id="UP000196317"/>
    </source>
</evidence>
<keyword evidence="5 12" id="KW-0235">DNA replication</keyword>
<evidence type="ECO:0000256" key="5">
    <source>
        <dbReference type="ARBA" id="ARBA00022705"/>
    </source>
</evidence>
<accession>A0A1Y5MIC4</accession>
<comment type="subunit">
    <text evidence="12">Monomer. Interacts with DnaB.</text>
</comment>
<evidence type="ECO:0000313" key="16">
    <source>
        <dbReference type="EMBL" id="OUT07144.1"/>
    </source>
</evidence>
<dbReference type="AlphaFoldDB" id="A0A1Y5MIC4"/>
<evidence type="ECO:0000256" key="3">
    <source>
        <dbReference type="ARBA" id="ARBA00022679"/>
    </source>
</evidence>
<dbReference type="GO" id="GO:0003899">
    <property type="term" value="F:DNA-directed RNA polymerase activity"/>
    <property type="evidence" value="ECO:0007669"/>
    <property type="project" value="UniProtKB-UniRule"/>
</dbReference>
<keyword evidence="10 12" id="KW-0238">DNA-binding</keyword>
<comment type="catalytic activity">
    <reaction evidence="12">
        <text>ssDNA + n NTP = ssDNA/pppN(pN)n-1 hybrid + (n-1) diphosphate.</text>
        <dbReference type="EC" id="2.7.7.101"/>
    </reaction>
</comment>
<dbReference type="PANTHER" id="PTHR30313:SF2">
    <property type="entry name" value="DNA PRIMASE"/>
    <property type="match status" value="1"/>
</dbReference>
<evidence type="ECO:0000259" key="15">
    <source>
        <dbReference type="PROSITE" id="PS50880"/>
    </source>
</evidence>
<dbReference type="SUPFAM" id="SSF56731">
    <property type="entry name" value="DNA primase core"/>
    <property type="match status" value="1"/>
</dbReference>
<dbReference type="PIRSF" id="PIRSF002811">
    <property type="entry name" value="DnaG"/>
    <property type="match status" value="1"/>
</dbReference>
<name>A0A1Y5MIC4_9BACT</name>
<dbReference type="GO" id="GO:0005737">
    <property type="term" value="C:cytoplasm"/>
    <property type="evidence" value="ECO:0007669"/>
    <property type="project" value="TreeGrafter"/>
</dbReference>
<evidence type="ECO:0000256" key="13">
    <source>
        <dbReference type="PIRNR" id="PIRNR002811"/>
    </source>
</evidence>
<keyword evidence="6 12" id="KW-0479">Metal-binding</keyword>
<keyword evidence="9" id="KW-0460">Magnesium</keyword>
<proteinExistence type="inferred from homology"/>
<evidence type="ECO:0000256" key="7">
    <source>
        <dbReference type="ARBA" id="ARBA00022771"/>
    </source>
</evidence>
<gene>
    <name evidence="12" type="primary">dnaG</name>
    <name evidence="16" type="ORF">B9N65_07800</name>
</gene>
<dbReference type="Proteomes" id="UP000196317">
    <property type="component" value="Unassembled WGS sequence"/>
</dbReference>
<evidence type="ECO:0000256" key="6">
    <source>
        <dbReference type="ARBA" id="ARBA00022723"/>
    </source>
</evidence>
<dbReference type="Gene3D" id="3.90.580.10">
    <property type="entry name" value="Zinc finger, CHC2-type domain"/>
    <property type="match status" value="1"/>
</dbReference>
<dbReference type="InterPro" id="IPR037068">
    <property type="entry name" value="DNA_primase_core_N_sf"/>
</dbReference>
<dbReference type="SMART" id="SM00400">
    <property type="entry name" value="ZnF_CHCC"/>
    <property type="match status" value="1"/>
</dbReference>
<comment type="domain">
    <text evidence="12">Contains an N-terminal zinc-binding domain, a central core domain that contains the primase activity, and a C-terminal DnaB-binding domain.</text>
</comment>
<evidence type="ECO:0000256" key="12">
    <source>
        <dbReference type="HAMAP-Rule" id="MF_00974"/>
    </source>
</evidence>
<dbReference type="InterPro" id="IPR016136">
    <property type="entry name" value="DNA_helicase_N/primase_C"/>
</dbReference>
<dbReference type="Pfam" id="PF08275">
    <property type="entry name" value="DNAG_N"/>
    <property type="match status" value="1"/>
</dbReference>
<reference evidence="16 17" key="1">
    <citation type="submission" date="2017-04" db="EMBL/GenBank/DDBJ databases">
        <title>Complete genome of Campylobacter concisus ATCC 33237T and draft genomes for an additional eight well characterized C. concisus strains.</title>
        <authorList>
            <person name="Cornelius A.J."/>
            <person name="Miller W.G."/>
            <person name="Lastovica A.J."/>
            <person name="On S.L."/>
            <person name="French N.P."/>
            <person name="Vandenberg O."/>
            <person name="Biggs P.J."/>
        </authorList>
    </citation>
    <scope>NUCLEOTIDE SEQUENCE [LARGE SCALE GENOMIC DNA]</scope>
    <source>
        <strain evidence="16 17">CCUG 19995</strain>
    </source>
</reference>
<dbReference type="Gene3D" id="1.10.860.10">
    <property type="entry name" value="DNAb Helicase, Chain A"/>
    <property type="match status" value="1"/>
</dbReference>
<dbReference type="Pfam" id="PF16730">
    <property type="entry name" value="DnaGprimase_HBD"/>
    <property type="match status" value="1"/>
</dbReference>
<dbReference type="Gene3D" id="3.40.1360.10">
    <property type="match status" value="1"/>
</dbReference>
<organism evidence="16 17">
    <name type="scientific">Campylobacter concisus</name>
    <dbReference type="NCBI Taxonomy" id="199"/>
    <lineage>
        <taxon>Bacteria</taxon>
        <taxon>Pseudomonadati</taxon>
        <taxon>Campylobacterota</taxon>
        <taxon>Epsilonproteobacteria</taxon>
        <taxon>Campylobacterales</taxon>
        <taxon>Campylobacteraceae</taxon>
        <taxon>Campylobacter</taxon>
    </lineage>
</organism>
<evidence type="ECO:0000256" key="10">
    <source>
        <dbReference type="ARBA" id="ARBA00023125"/>
    </source>
</evidence>
<keyword evidence="1 12" id="KW-0240">DNA-directed RNA polymerase</keyword>
<dbReference type="CDD" id="cd03364">
    <property type="entry name" value="TOPRIM_DnaG_primases"/>
    <property type="match status" value="1"/>
</dbReference>
<comment type="function">
    <text evidence="12 13">RNA polymerase that catalyzes the synthesis of short RNA molecules used as primers for DNA polymerase during DNA replication.</text>
</comment>
<dbReference type="GO" id="GO:1990077">
    <property type="term" value="C:primosome complex"/>
    <property type="evidence" value="ECO:0007669"/>
    <property type="project" value="UniProtKB-KW"/>
</dbReference>
<evidence type="ECO:0000256" key="2">
    <source>
        <dbReference type="ARBA" id="ARBA00022515"/>
    </source>
</evidence>
<dbReference type="InterPro" id="IPR006295">
    <property type="entry name" value="DNA_primase_DnaG"/>
</dbReference>
<dbReference type="InterPro" id="IPR006171">
    <property type="entry name" value="TOPRIM_dom"/>
</dbReference>
<comment type="caution">
    <text evidence="16">The sequence shown here is derived from an EMBL/GenBank/DDBJ whole genome shotgun (WGS) entry which is preliminary data.</text>
</comment>
<comment type="cofactor">
    <cofactor evidence="12 13 14">
        <name>Zn(2+)</name>
        <dbReference type="ChEBI" id="CHEBI:29105"/>
    </cofactor>
    <text evidence="12 13 14">Binds 1 zinc ion per monomer.</text>
</comment>
<dbReference type="InterPro" id="IPR034151">
    <property type="entry name" value="TOPRIM_DnaG_bac"/>
</dbReference>
<dbReference type="GO" id="GO:0000428">
    <property type="term" value="C:DNA-directed RNA polymerase complex"/>
    <property type="evidence" value="ECO:0007669"/>
    <property type="project" value="UniProtKB-KW"/>
</dbReference>
<dbReference type="Pfam" id="PF01807">
    <property type="entry name" value="Zn_ribbon_DnaG"/>
    <property type="match status" value="1"/>
</dbReference>
<dbReference type="FunFam" id="3.90.580.10:FF:000001">
    <property type="entry name" value="DNA primase"/>
    <property type="match status" value="1"/>
</dbReference>
<dbReference type="InterPro" id="IPR036977">
    <property type="entry name" value="DNA_primase_Znf_CHC2"/>
</dbReference>
<dbReference type="InterPro" id="IPR050219">
    <property type="entry name" value="DnaG_primase"/>
</dbReference>
<dbReference type="PANTHER" id="PTHR30313">
    <property type="entry name" value="DNA PRIMASE"/>
    <property type="match status" value="1"/>
</dbReference>
<evidence type="ECO:0000256" key="4">
    <source>
        <dbReference type="ARBA" id="ARBA00022695"/>
    </source>
</evidence>
<evidence type="ECO:0000256" key="1">
    <source>
        <dbReference type="ARBA" id="ARBA00022478"/>
    </source>
</evidence>
<dbReference type="SMART" id="SM00493">
    <property type="entry name" value="TOPRIM"/>
    <property type="match status" value="1"/>
</dbReference>
<keyword evidence="8 12" id="KW-0862">Zinc</keyword>
<dbReference type="SUPFAM" id="SSF57783">
    <property type="entry name" value="Zinc beta-ribbon"/>
    <property type="match status" value="1"/>
</dbReference>
<keyword evidence="11 12" id="KW-0804">Transcription</keyword>
<comment type="similarity">
    <text evidence="12 13">Belongs to the DnaG primase family.</text>
</comment>
<evidence type="ECO:0000256" key="8">
    <source>
        <dbReference type="ARBA" id="ARBA00022833"/>
    </source>
</evidence>
<dbReference type="GO" id="GO:0006269">
    <property type="term" value="P:DNA replication, synthesis of primer"/>
    <property type="evidence" value="ECO:0007669"/>
    <property type="project" value="UniProtKB-UniRule"/>
</dbReference>
<feature type="zinc finger region" description="CHC2-type" evidence="12 14">
    <location>
        <begin position="39"/>
        <end position="63"/>
    </location>
</feature>
<evidence type="ECO:0000256" key="11">
    <source>
        <dbReference type="ARBA" id="ARBA00023163"/>
    </source>
</evidence>
<dbReference type="NCBIfam" id="TIGR01391">
    <property type="entry name" value="dnaG"/>
    <property type="match status" value="1"/>
</dbReference>
<dbReference type="GO" id="GO:0003677">
    <property type="term" value="F:DNA binding"/>
    <property type="evidence" value="ECO:0007669"/>
    <property type="project" value="UniProtKB-KW"/>
</dbReference>
<dbReference type="InterPro" id="IPR031988">
    <property type="entry name" value="DnaG_HBD"/>
</dbReference>
<keyword evidence="4 12" id="KW-0548">Nucleotidyltransferase</keyword>
<keyword evidence="3 12" id="KW-0808">Transferase</keyword>
<keyword evidence="7 12" id="KW-0863">Zinc-finger</keyword>
<dbReference type="InterPro" id="IPR013264">
    <property type="entry name" value="DNAG_N"/>
</dbReference>
<evidence type="ECO:0000256" key="9">
    <source>
        <dbReference type="ARBA" id="ARBA00022842"/>
    </source>
</evidence>
<dbReference type="InterPro" id="IPR002694">
    <property type="entry name" value="Znf_CHC2"/>
</dbReference>
<dbReference type="PROSITE" id="PS50880">
    <property type="entry name" value="TOPRIM"/>
    <property type="match status" value="1"/>
</dbReference>
<feature type="domain" description="Toprim" evidence="15">
    <location>
        <begin position="248"/>
        <end position="329"/>
    </location>
</feature>